<dbReference type="Proteomes" id="UP000283426">
    <property type="component" value="Unassembled WGS sequence"/>
</dbReference>
<dbReference type="EMBL" id="QRYW01000026">
    <property type="protein sequence ID" value="RGV24221.1"/>
    <property type="molecule type" value="Genomic_DNA"/>
</dbReference>
<sequence length="59" mass="6901">MALEIKPIPVLRGKAAERFVEEADRNARERRGSIDFTKQVEKMRAILKRSRLYNIDKEG</sequence>
<evidence type="ECO:0000313" key="1">
    <source>
        <dbReference type="EMBL" id="RGV24221.1"/>
    </source>
</evidence>
<accession>A0A412WC92</accession>
<name>A0A412WC92_9BACT</name>
<reference evidence="1 2" key="1">
    <citation type="submission" date="2018-08" db="EMBL/GenBank/DDBJ databases">
        <title>A genome reference for cultivated species of the human gut microbiota.</title>
        <authorList>
            <person name="Zou Y."/>
            <person name="Xue W."/>
            <person name="Luo G."/>
        </authorList>
    </citation>
    <scope>NUCLEOTIDE SEQUENCE [LARGE SCALE GENOMIC DNA]</scope>
    <source>
        <strain evidence="1 2">AF14-6AC</strain>
    </source>
</reference>
<proteinExistence type="predicted"/>
<comment type="caution">
    <text evidence="1">The sequence shown here is derived from an EMBL/GenBank/DDBJ whole genome shotgun (WGS) entry which is preliminary data.</text>
</comment>
<gene>
    <name evidence="1" type="ORF">DWW24_12590</name>
</gene>
<dbReference type="AlphaFoldDB" id="A0A412WC92"/>
<protein>
    <submittedName>
        <fullName evidence="1">Uncharacterized protein</fullName>
    </submittedName>
</protein>
<dbReference type="RefSeq" id="WP_007565529.1">
    <property type="nucleotide sequence ID" value="NZ_QRYW01000026.1"/>
</dbReference>
<dbReference type="GeneID" id="79859987"/>
<evidence type="ECO:0000313" key="2">
    <source>
        <dbReference type="Proteomes" id="UP000283426"/>
    </source>
</evidence>
<organism evidence="1 2">
    <name type="scientific">Odoribacter splanchnicus</name>
    <dbReference type="NCBI Taxonomy" id="28118"/>
    <lineage>
        <taxon>Bacteria</taxon>
        <taxon>Pseudomonadati</taxon>
        <taxon>Bacteroidota</taxon>
        <taxon>Bacteroidia</taxon>
        <taxon>Bacteroidales</taxon>
        <taxon>Odoribacteraceae</taxon>
        <taxon>Odoribacter</taxon>
    </lineage>
</organism>